<evidence type="ECO:0000256" key="1">
    <source>
        <dbReference type="ARBA" id="ARBA00004651"/>
    </source>
</evidence>
<evidence type="ECO:0000256" key="2">
    <source>
        <dbReference type="ARBA" id="ARBA00022448"/>
    </source>
</evidence>
<feature type="transmembrane region" description="Helical" evidence="6">
    <location>
        <begin position="240"/>
        <end position="260"/>
    </location>
</feature>
<protein>
    <submittedName>
        <fullName evidence="8">Multidrug resistance protein MdtH</fullName>
    </submittedName>
</protein>
<dbReference type="InterPro" id="IPR011701">
    <property type="entry name" value="MFS"/>
</dbReference>
<dbReference type="PANTHER" id="PTHR23518:SF2">
    <property type="entry name" value="MAJOR FACILITATOR SUPERFAMILY TRANSPORTER"/>
    <property type="match status" value="1"/>
</dbReference>
<feature type="transmembrane region" description="Helical" evidence="6">
    <location>
        <begin position="72"/>
        <end position="98"/>
    </location>
</feature>
<feature type="transmembrane region" description="Helical" evidence="6">
    <location>
        <begin position="357"/>
        <end position="378"/>
    </location>
</feature>
<feature type="transmembrane region" description="Helical" evidence="6">
    <location>
        <begin position="328"/>
        <end position="351"/>
    </location>
</feature>
<feature type="transmembrane region" description="Helical" evidence="6">
    <location>
        <begin position="280"/>
        <end position="307"/>
    </location>
</feature>
<dbReference type="Gene3D" id="1.20.1250.20">
    <property type="entry name" value="MFS general substrate transporter like domains"/>
    <property type="match status" value="2"/>
</dbReference>
<keyword evidence="9" id="KW-1185">Reference proteome</keyword>
<evidence type="ECO:0000256" key="6">
    <source>
        <dbReference type="SAM" id="Phobius"/>
    </source>
</evidence>
<reference evidence="8" key="1">
    <citation type="submission" date="2024-05" db="EMBL/GenBank/DDBJ databases">
        <title>Isolation and characterization of Sporomusa carbonis sp. nov., a carboxydotrophic hydrogenogen in the genus of Sporomusa isolated from a charcoal burning pile.</title>
        <authorList>
            <person name="Boeer T."/>
            <person name="Rosenbaum F."/>
            <person name="Eysell L."/>
            <person name="Mueller V."/>
            <person name="Daniel R."/>
            <person name="Poehlein A."/>
        </authorList>
    </citation>
    <scope>NUCLEOTIDE SEQUENCE [LARGE SCALE GENOMIC DNA]</scope>
    <source>
        <strain evidence="8">DSM 3132</strain>
    </source>
</reference>
<feature type="transmembrane region" description="Helical" evidence="6">
    <location>
        <begin position="29"/>
        <end position="51"/>
    </location>
</feature>
<feature type="transmembrane region" description="Helical" evidence="6">
    <location>
        <begin position="160"/>
        <end position="181"/>
    </location>
</feature>
<evidence type="ECO:0000256" key="5">
    <source>
        <dbReference type="ARBA" id="ARBA00023136"/>
    </source>
</evidence>
<keyword evidence="3 6" id="KW-0812">Transmembrane</keyword>
<keyword evidence="5 6" id="KW-0472">Membrane</keyword>
<dbReference type="InterPro" id="IPR020846">
    <property type="entry name" value="MFS_dom"/>
</dbReference>
<proteinExistence type="predicted"/>
<name>A0ABZ3J1I4_SPOA4</name>
<feature type="domain" description="Major facilitator superfamily (MFS) profile" evidence="7">
    <location>
        <begin position="4"/>
        <end position="380"/>
    </location>
</feature>
<evidence type="ECO:0000256" key="4">
    <source>
        <dbReference type="ARBA" id="ARBA00022989"/>
    </source>
</evidence>
<dbReference type="PANTHER" id="PTHR23518">
    <property type="entry name" value="C-METHYLTRANSFERASE"/>
    <property type="match status" value="1"/>
</dbReference>
<keyword evidence="2" id="KW-0813">Transport</keyword>
<dbReference type="PROSITE" id="PS00216">
    <property type="entry name" value="SUGAR_TRANSPORT_1"/>
    <property type="match status" value="1"/>
</dbReference>
<comment type="subcellular location">
    <subcellularLocation>
        <location evidence="1">Cell membrane</location>
        <topology evidence="1">Multi-pass membrane protein</topology>
    </subcellularLocation>
</comment>
<dbReference type="SUPFAM" id="SSF103473">
    <property type="entry name" value="MFS general substrate transporter"/>
    <property type="match status" value="1"/>
</dbReference>
<evidence type="ECO:0000256" key="3">
    <source>
        <dbReference type="ARBA" id="ARBA00022692"/>
    </source>
</evidence>
<dbReference type="PROSITE" id="PS50850">
    <property type="entry name" value="MFS"/>
    <property type="match status" value="1"/>
</dbReference>
<dbReference type="InterPro" id="IPR005829">
    <property type="entry name" value="Sugar_transporter_CS"/>
</dbReference>
<dbReference type="Proteomes" id="UP000216052">
    <property type="component" value="Chromosome"/>
</dbReference>
<evidence type="ECO:0000259" key="7">
    <source>
        <dbReference type="PROSITE" id="PS50850"/>
    </source>
</evidence>
<accession>A0ABZ3J1I4</accession>
<keyword evidence="4 6" id="KW-1133">Transmembrane helix</keyword>
<feature type="transmembrane region" description="Helical" evidence="6">
    <location>
        <begin position="136"/>
        <end position="153"/>
    </location>
</feature>
<gene>
    <name evidence="8" type="primary">mdtH</name>
    <name evidence="8" type="ORF">SPACI_022780</name>
</gene>
<dbReference type="RefSeq" id="WP_093797643.1">
    <property type="nucleotide sequence ID" value="NZ_CP155571.1"/>
</dbReference>
<dbReference type="Pfam" id="PF07690">
    <property type="entry name" value="MFS_1"/>
    <property type="match status" value="1"/>
</dbReference>
<evidence type="ECO:0000313" key="8">
    <source>
        <dbReference type="EMBL" id="XFO72232.1"/>
    </source>
</evidence>
<sequence>MHKNIILLGLVSLFTDISSEMIYPLVPLYLTAVLGASPAALGIIEGIAESLASLLKIGSGRLADRLEKRKPLAIAGYGLSAVGKVLFVVATSWTGILWARVSDRFGKGIRTAPRDALIADACDDQTRGKAFGLHRAMDTAGAVIGIGLAYWLFTRYNGHYITVFWLSVIPAVIGVLLLFLVSDAGKSTVQTAKKLTFSWRELDSRLKYFIIVSFLFNLGNSSNQFLLVRAGTVGFDAAQVILLYLLMNVTYLLISYPAGLLSDRVGRRALLVAGYLVYGLVYLGFALAQSAGALIVLFGIYGLYTGLTEGVEKALLADIAPGSQKASVYGLHALVVGAALLPASVIAGFLWDAFGAAAPFWFGGVTGLLAAGAIWLGLRQ</sequence>
<organism evidence="8 9">
    <name type="scientific">Sporomusa acidovorans (strain ATCC 49682 / DSM 3132 / Mol)</name>
    <dbReference type="NCBI Taxonomy" id="1123286"/>
    <lineage>
        <taxon>Bacteria</taxon>
        <taxon>Bacillati</taxon>
        <taxon>Bacillota</taxon>
        <taxon>Negativicutes</taxon>
        <taxon>Selenomonadales</taxon>
        <taxon>Sporomusaceae</taxon>
        <taxon>Sporomusa</taxon>
    </lineage>
</organism>
<dbReference type="CDD" id="cd17370">
    <property type="entry name" value="MFS_MJ1317_like"/>
    <property type="match status" value="1"/>
</dbReference>
<dbReference type="InterPro" id="IPR036259">
    <property type="entry name" value="MFS_trans_sf"/>
</dbReference>
<evidence type="ECO:0000313" key="9">
    <source>
        <dbReference type="Proteomes" id="UP000216052"/>
    </source>
</evidence>
<dbReference type="EMBL" id="CP155571">
    <property type="protein sequence ID" value="XFO72232.1"/>
    <property type="molecule type" value="Genomic_DNA"/>
</dbReference>